<accession>A0A5Q0TGL3</accession>
<proteinExistence type="predicted"/>
<keyword evidence="1" id="KW-0732">Signal</keyword>
<reference evidence="2 3" key="1">
    <citation type="submission" date="2019-10" db="EMBL/GenBank/DDBJ databases">
        <title>Vibrio sp. nov., isolated from Coralline algae surface.</title>
        <authorList>
            <person name="Geng Y."/>
            <person name="Zhang X."/>
        </authorList>
    </citation>
    <scope>NUCLEOTIDE SEQUENCE [LARGE SCALE GENOMIC DNA]</scope>
    <source>
        <strain evidence="2 3">SM1977</strain>
    </source>
</reference>
<protein>
    <recommendedName>
        <fullName evidence="4">Spore coat protein U domain-containing protein</fullName>
    </recommendedName>
</protein>
<dbReference type="AlphaFoldDB" id="A0A5Q0TGL3"/>
<dbReference type="Proteomes" id="UP000348942">
    <property type="component" value="Chromosome 2"/>
</dbReference>
<dbReference type="EMBL" id="CP045700">
    <property type="protein sequence ID" value="QGA66298.1"/>
    <property type="molecule type" value="Genomic_DNA"/>
</dbReference>
<feature type="signal peptide" evidence="1">
    <location>
        <begin position="1"/>
        <end position="21"/>
    </location>
</feature>
<evidence type="ECO:0000313" key="2">
    <source>
        <dbReference type="EMBL" id="QGA66298.1"/>
    </source>
</evidence>
<gene>
    <name evidence="2" type="ORF">GFB47_12735</name>
</gene>
<keyword evidence="3" id="KW-1185">Reference proteome</keyword>
<name>A0A5Q0TGL3_9VIBR</name>
<evidence type="ECO:0000313" key="3">
    <source>
        <dbReference type="Proteomes" id="UP000348942"/>
    </source>
</evidence>
<evidence type="ECO:0008006" key="4">
    <source>
        <dbReference type="Google" id="ProtNLM"/>
    </source>
</evidence>
<organism evidence="2 3">
    <name type="scientific">Vibrio algicola</name>
    <dbReference type="NCBI Taxonomy" id="2662262"/>
    <lineage>
        <taxon>Bacteria</taxon>
        <taxon>Pseudomonadati</taxon>
        <taxon>Pseudomonadota</taxon>
        <taxon>Gammaproteobacteria</taxon>
        <taxon>Vibrionales</taxon>
        <taxon>Vibrionaceae</taxon>
        <taxon>Vibrio</taxon>
    </lineage>
</organism>
<evidence type="ECO:0000256" key="1">
    <source>
        <dbReference type="SAM" id="SignalP"/>
    </source>
</evidence>
<sequence length="196" mass="20942">MKMKLLAASAALAFAPTFANAAIDLNASDTVSFNLSGVIEEYCVMEVVDDNAGVLQLENSVLNNFGSVKVWCNNGTGFADVNVTSANSGKLVGGTYGEEITYSFRFHENDHPLTTSANDYLIHRAGKPHILLTQTSNIVTEIWTKKNAAGTHTLTELAAAPPIKQLYLQTEDVMATTVADTYADVLTLKIGPVGSL</sequence>
<feature type="chain" id="PRO_5024438113" description="Spore coat protein U domain-containing protein" evidence="1">
    <location>
        <begin position="22"/>
        <end position="196"/>
    </location>
</feature>
<dbReference type="RefSeq" id="WP_153448432.1">
    <property type="nucleotide sequence ID" value="NZ_CP045700.1"/>
</dbReference>